<dbReference type="KEGG" id="nlc:EBAPG3_009550"/>
<dbReference type="eggNOG" id="COG1040">
    <property type="taxonomic scope" value="Bacteria"/>
</dbReference>
<dbReference type="OrthoDB" id="1178869at2"/>
<gene>
    <name evidence="2" type="ORF">EBAPG3_009550</name>
</gene>
<evidence type="ECO:0000313" key="3">
    <source>
        <dbReference type="Proteomes" id="UP000012179"/>
    </source>
</evidence>
<reference evidence="2 3" key="1">
    <citation type="journal article" date="2015" name="Int. J. Syst. Evol. Microbiol.">
        <title>Nitrosospira lacus sp. nov., a psychrotolerant, ammonia-oxidizing bacterium from sandy lake sediment.</title>
        <authorList>
            <person name="Urakawa H."/>
            <person name="Garcia J.C."/>
            <person name="Nielsen J.L."/>
            <person name="Le V.Q."/>
            <person name="Kozlowski J.A."/>
            <person name="Stein L.Y."/>
            <person name="Lim C.K."/>
            <person name="Pommerening-Roser A."/>
            <person name="Martens-Habbena W."/>
            <person name="Stahl D.A."/>
            <person name="Klotz M.G."/>
        </authorList>
    </citation>
    <scope>NUCLEOTIDE SEQUENCE [LARGE SCALE GENOMIC DNA]</scope>
    <source>
        <strain evidence="2 3">APG3</strain>
    </source>
</reference>
<proteinExistence type="predicted"/>
<evidence type="ECO:0000313" key="2">
    <source>
        <dbReference type="EMBL" id="ARO87993.1"/>
    </source>
</evidence>
<feature type="domain" description="DZANK-type" evidence="1">
    <location>
        <begin position="167"/>
        <end position="213"/>
    </location>
</feature>
<name>A0A1W6SQC3_9PROT</name>
<protein>
    <recommendedName>
        <fullName evidence="1">DZANK-type domain-containing protein</fullName>
    </recommendedName>
</protein>
<dbReference type="AlphaFoldDB" id="A0A1W6SQC3"/>
<sequence length="217" mass="23050">MAKTVEFVSQMEDLSTEKGYQFTFHCDKCHRGYTSSYHATPLGIAADLLGTAGGVFESFGSIFGKGKEAAKGVQEALGGKTHSDAYAEAVEEVKPQFKHCSRCGHWVCVDACWNVNAGLCDECAPNVKEELVFKQTHLTVEQLGQRLSEQDLTKGMDLTTPAQVVTCAKCGADIAAGAKFCSGCGEPVRSVKGAFCSECGARLSGGKFCPSCGKPVQ</sequence>
<keyword evidence="3" id="KW-1185">Reference proteome</keyword>
<accession>A0A1W6SQC3</accession>
<organism evidence="2 3">
    <name type="scientific">Nitrosospira lacus</name>
    <dbReference type="NCBI Taxonomy" id="1288494"/>
    <lineage>
        <taxon>Bacteria</taxon>
        <taxon>Pseudomonadati</taxon>
        <taxon>Pseudomonadota</taxon>
        <taxon>Betaproteobacteria</taxon>
        <taxon>Nitrosomonadales</taxon>
        <taxon>Nitrosomonadaceae</taxon>
        <taxon>Nitrosospira</taxon>
    </lineage>
</organism>
<dbReference type="EMBL" id="CP021106">
    <property type="protein sequence ID" value="ARO87993.1"/>
    <property type="molecule type" value="Genomic_DNA"/>
</dbReference>
<dbReference type="InterPro" id="IPR025874">
    <property type="entry name" value="DZR"/>
</dbReference>
<dbReference type="Pfam" id="PF12773">
    <property type="entry name" value="DZR"/>
    <property type="match status" value="1"/>
</dbReference>
<evidence type="ECO:0000259" key="1">
    <source>
        <dbReference type="Pfam" id="PF12773"/>
    </source>
</evidence>
<dbReference type="Proteomes" id="UP000012179">
    <property type="component" value="Chromosome"/>
</dbReference>
<dbReference type="RefSeq" id="WP_004175204.1">
    <property type="nucleotide sequence ID" value="NZ_CP021106.3"/>
</dbReference>